<evidence type="ECO:0000313" key="1">
    <source>
        <dbReference type="EMBL" id="SNS28141.1"/>
    </source>
</evidence>
<dbReference type="EMBL" id="FZOG01000002">
    <property type="protein sequence ID" value="SNS28141.1"/>
    <property type="molecule type" value="Genomic_DNA"/>
</dbReference>
<keyword evidence="2" id="KW-1185">Reference proteome</keyword>
<dbReference type="InterPro" id="IPR038444">
    <property type="entry name" value="DUF465_sf"/>
</dbReference>
<dbReference type="AlphaFoldDB" id="A0A239D8G8"/>
<accession>A0A239D8G8</accession>
<dbReference type="Gene3D" id="6.10.280.50">
    <property type="match status" value="1"/>
</dbReference>
<evidence type="ECO:0008006" key="3">
    <source>
        <dbReference type="Google" id="ProtNLM"/>
    </source>
</evidence>
<dbReference type="Proteomes" id="UP000242915">
    <property type="component" value="Unassembled WGS sequence"/>
</dbReference>
<name>A0A239D8G8_9PSED</name>
<protein>
    <recommendedName>
        <fullName evidence="3">GTP-binding protein</fullName>
    </recommendedName>
</protein>
<evidence type="ECO:0000313" key="2">
    <source>
        <dbReference type="Proteomes" id="UP000242915"/>
    </source>
</evidence>
<dbReference type="InterPro" id="IPR007420">
    <property type="entry name" value="DUF465"/>
</dbReference>
<gene>
    <name evidence="1" type="ORF">SAMN05216255_2111</name>
</gene>
<proteinExistence type="predicted"/>
<sequence>MPLEHHSLKNEFPQFASKFSTLAQSNKRFARLAEEYEALDKRIYEIEDGHESMDDLNLQGLKMQRVTLKDDISAMLNSHQD</sequence>
<dbReference type="Pfam" id="PF04325">
    <property type="entry name" value="DUF465"/>
    <property type="match status" value="1"/>
</dbReference>
<reference evidence="2" key="1">
    <citation type="submission" date="2017-06" db="EMBL/GenBank/DDBJ databases">
        <authorList>
            <person name="Varghese N."/>
            <person name="Submissions S."/>
        </authorList>
    </citation>
    <scope>NUCLEOTIDE SEQUENCE [LARGE SCALE GENOMIC DNA]</scope>
    <source>
        <strain evidence="2">CIP 108523</strain>
    </source>
</reference>
<dbReference type="RefSeq" id="WP_010489607.1">
    <property type="nucleotide sequence ID" value="NZ_FZOG01000002.1"/>
</dbReference>
<organism evidence="1 2">
    <name type="scientific">Pseudomonas segetis</name>
    <dbReference type="NCBI Taxonomy" id="298908"/>
    <lineage>
        <taxon>Bacteria</taxon>
        <taxon>Pseudomonadati</taxon>
        <taxon>Pseudomonadota</taxon>
        <taxon>Gammaproteobacteria</taxon>
        <taxon>Pseudomonadales</taxon>
        <taxon>Pseudomonadaceae</taxon>
        <taxon>Pseudomonas</taxon>
    </lineage>
</organism>